<dbReference type="AlphaFoldDB" id="A0A6P2CUF8"/>
<evidence type="ECO:0000313" key="2">
    <source>
        <dbReference type="Proteomes" id="UP000464178"/>
    </source>
</evidence>
<proteinExistence type="predicted"/>
<dbReference type="KEGG" id="gms:SOIL9_49260"/>
<sequence>MGIVSMIPAWDVCGKHQKTGSQSPFTQPWLVKWLWP</sequence>
<dbReference type="EMBL" id="LR593886">
    <property type="protein sequence ID" value="VTR92788.1"/>
    <property type="molecule type" value="Genomic_DNA"/>
</dbReference>
<dbReference type="Proteomes" id="UP000464178">
    <property type="component" value="Chromosome"/>
</dbReference>
<organism evidence="1 2">
    <name type="scientific">Gemmata massiliana</name>
    <dbReference type="NCBI Taxonomy" id="1210884"/>
    <lineage>
        <taxon>Bacteria</taxon>
        <taxon>Pseudomonadati</taxon>
        <taxon>Planctomycetota</taxon>
        <taxon>Planctomycetia</taxon>
        <taxon>Gemmatales</taxon>
        <taxon>Gemmataceae</taxon>
        <taxon>Gemmata</taxon>
    </lineage>
</organism>
<accession>A0A6P2CUF8</accession>
<protein>
    <submittedName>
        <fullName evidence="1">Uncharacterized protein</fullName>
    </submittedName>
</protein>
<evidence type="ECO:0000313" key="1">
    <source>
        <dbReference type="EMBL" id="VTR92788.1"/>
    </source>
</evidence>
<keyword evidence="2" id="KW-1185">Reference proteome</keyword>
<reference evidence="1 2" key="1">
    <citation type="submission" date="2019-05" db="EMBL/GenBank/DDBJ databases">
        <authorList>
            <consortium name="Science for Life Laboratories"/>
        </authorList>
    </citation>
    <scope>NUCLEOTIDE SEQUENCE [LARGE SCALE GENOMIC DNA]</scope>
    <source>
        <strain evidence="1">Soil9</strain>
    </source>
</reference>
<gene>
    <name evidence="1" type="ORF">SOIL9_49260</name>
</gene>
<name>A0A6P2CUF8_9BACT</name>